<evidence type="ECO:0000313" key="2">
    <source>
        <dbReference type="EMBL" id="MEO2216977.1"/>
    </source>
</evidence>
<dbReference type="Proteomes" id="UP001455709">
    <property type="component" value="Unassembled WGS sequence"/>
</dbReference>
<gene>
    <name evidence="2" type="ORF">ABGV49_07925</name>
</gene>
<dbReference type="EMBL" id="JBDOJC010000001">
    <property type="protein sequence ID" value="MEO2216977.1"/>
    <property type="molecule type" value="Genomic_DNA"/>
</dbReference>
<comment type="caution">
    <text evidence="2">The sequence shown here is derived from an EMBL/GenBank/DDBJ whole genome shotgun (WGS) entry which is preliminary data.</text>
</comment>
<feature type="transmembrane region" description="Helical" evidence="1">
    <location>
        <begin position="402"/>
        <end position="423"/>
    </location>
</feature>
<evidence type="ECO:0000313" key="3">
    <source>
        <dbReference type="Proteomes" id="UP001455709"/>
    </source>
</evidence>
<sequence>MSDKAMPENLVYVCLPGETAKGLVAGCKNRVIKRKHRDVVIQINIKSSATYTLRTDRSDFYSERDKLLHAYHARKSMSFKDGERIYVWISRDFSGKLIIESSGKTLGEWHPNKLDNNKYDKDPMIKPEPLMIILNSKPATPNFLKCTAADPYGHSAVLTQEDQLLQGFLSDEKMKKSQYSYLLGGMDKPELQEHYIAGTISKNELTPAAIQQLERLGGQITGAPDQLFKEPQKGSQLEAIIANVVEGANSAMTSNDSPLTANYFKETAGYIQSHWKRFNMLGMRVYIEKSKIGMYRYVFKGRLITPTGFSKPKTVSMPVGSNKAEFLGSNHHITGRRGLGGFKRVFLTAKGNFRAGMKIQGVGTVIDLYGDFATTFGDGKSNDMSEFFGRAGVSIFKAGSTAALGGLITAGIMLTAAAAASAVGVTITAPVWLGAMVVVGGYILAATVIDYADSAFNIKETVAGWAR</sequence>
<keyword evidence="3" id="KW-1185">Reference proteome</keyword>
<evidence type="ECO:0000256" key="1">
    <source>
        <dbReference type="SAM" id="Phobius"/>
    </source>
</evidence>
<protein>
    <submittedName>
        <fullName evidence="2">Uncharacterized protein</fullName>
    </submittedName>
</protein>
<name>A0ABV0FA67_9NEIS</name>
<organism evidence="2 3">
    <name type="scientific">Chromobacterium vaccinii</name>
    <dbReference type="NCBI Taxonomy" id="1108595"/>
    <lineage>
        <taxon>Bacteria</taxon>
        <taxon>Pseudomonadati</taxon>
        <taxon>Pseudomonadota</taxon>
        <taxon>Betaproteobacteria</taxon>
        <taxon>Neisseriales</taxon>
        <taxon>Chromobacteriaceae</taxon>
        <taxon>Chromobacterium</taxon>
    </lineage>
</organism>
<accession>A0ABV0FA67</accession>
<keyword evidence="1" id="KW-0472">Membrane</keyword>
<reference evidence="2 3" key="1">
    <citation type="submission" date="2024-05" db="EMBL/GenBank/DDBJ databases">
        <authorList>
            <person name="De Oliveira J.P."/>
            <person name="Noriler S.A."/>
            <person name="De Oliveira A.G."/>
            <person name="Sipoli D.S."/>
        </authorList>
    </citation>
    <scope>NUCLEOTIDE SEQUENCE [LARGE SCALE GENOMIC DNA]</scope>
    <source>
        <strain evidence="2 3">LABIM189</strain>
    </source>
</reference>
<proteinExistence type="predicted"/>
<keyword evidence="1" id="KW-1133">Transmembrane helix</keyword>
<keyword evidence="1" id="KW-0812">Transmembrane</keyword>
<dbReference type="RefSeq" id="WP_347370284.1">
    <property type="nucleotide sequence ID" value="NZ_JBDOJC010000001.1"/>
</dbReference>
<feature type="transmembrane region" description="Helical" evidence="1">
    <location>
        <begin position="429"/>
        <end position="449"/>
    </location>
</feature>